<keyword evidence="2" id="KW-1003">Cell membrane</keyword>
<keyword evidence="8" id="KW-1185">Reference proteome</keyword>
<feature type="transmembrane region" description="Helical" evidence="6">
    <location>
        <begin position="310"/>
        <end position="328"/>
    </location>
</feature>
<reference evidence="8" key="1">
    <citation type="submission" date="2016-11" db="EMBL/GenBank/DDBJ databases">
        <authorList>
            <person name="Varghese N."/>
            <person name="Submissions S."/>
        </authorList>
    </citation>
    <scope>NUCLEOTIDE SEQUENCE [LARGE SCALE GENOMIC DNA]</scope>
    <source>
        <strain evidence="8">DSM 28223</strain>
    </source>
</reference>
<feature type="transmembrane region" description="Helical" evidence="6">
    <location>
        <begin position="334"/>
        <end position="356"/>
    </location>
</feature>
<dbReference type="Proteomes" id="UP000184211">
    <property type="component" value="Unassembled WGS sequence"/>
</dbReference>
<feature type="transmembrane region" description="Helical" evidence="6">
    <location>
        <begin position="186"/>
        <end position="206"/>
    </location>
</feature>
<evidence type="ECO:0000256" key="4">
    <source>
        <dbReference type="ARBA" id="ARBA00022989"/>
    </source>
</evidence>
<dbReference type="AlphaFoldDB" id="A0A1M5WDG3"/>
<evidence type="ECO:0000256" key="3">
    <source>
        <dbReference type="ARBA" id="ARBA00022692"/>
    </source>
</evidence>
<dbReference type="PANTHER" id="PTHR30250:SF11">
    <property type="entry name" value="O-ANTIGEN TRANSPORTER-RELATED"/>
    <property type="match status" value="1"/>
</dbReference>
<dbReference type="Pfam" id="PF01943">
    <property type="entry name" value="Polysacc_synt"/>
    <property type="match status" value="1"/>
</dbReference>
<evidence type="ECO:0000313" key="7">
    <source>
        <dbReference type="EMBL" id="SHH85510.1"/>
    </source>
</evidence>
<feature type="transmembrane region" description="Helical" evidence="6">
    <location>
        <begin position="398"/>
        <end position="418"/>
    </location>
</feature>
<dbReference type="OrthoDB" id="5240734at2"/>
<keyword evidence="4 6" id="KW-1133">Transmembrane helix</keyword>
<dbReference type="EMBL" id="FQWM01000011">
    <property type="protein sequence ID" value="SHH85510.1"/>
    <property type="molecule type" value="Genomic_DNA"/>
</dbReference>
<gene>
    <name evidence="7" type="ORF">SAMN04488044_0085</name>
</gene>
<keyword evidence="5 6" id="KW-0472">Membrane</keyword>
<dbReference type="InterPro" id="IPR002797">
    <property type="entry name" value="Polysacc_synth"/>
</dbReference>
<sequence>MLQTNLFQKLSAPFGQFSQILLMRLYAAAASFALTMLLGRLLGPDGFGAYVFALGLVSIAVLFTTFGFQHLAVRTLPQMLVRKAQDEASGFILGTFLAVSVLSVTVCALAIWNVPLLAQDTVVQGTVAAAAGLLLVRSLNLMRTGVLQGLGRPIAGHLPDRLIEPSVLLIAVLVWVYVTSDISPRTAMFLTAGASLLSLLIGLHSLRRAIRSIWHPPDFSKARDWVIEAGKSSVLFGAATLLGATDVIMLGYLSTPEETGLYGVAARFFLLVSLPFHAAGVRISQQAAKLHAENDLAGLETLSRGLANRMLLATLALAIPSTVAALYIEVIFGAGFSAAATPLLILVWLRVVISAAGVPGPILANTRHVGTTAMTVVAATALNIVLNGMLAPRFGANGAAAATVVSLALMTVGHSVMLRRRLGIYSFVTR</sequence>
<feature type="transmembrane region" description="Helical" evidence="6">
    <location>
        <begin position="47"/>
        <end position="68"/>
    </location>
</feature>
<dbReference type="RefSeq" id="WP_072794273.1">
    <property type="nucleotide sequence ID" value="NZ_FQWM01000011.1"/>
</dbReference>
<feature type="transmembrane region" description="Helical" evidence="6">
    <location>
        <begin position="368"/>
        <end position="386"/>
    </location>
</feature>
<evidence type="ECO:0000313" key="8">
    <source>
        <dbReference type="Proteomes" id="UP000184211"/>
    </source>
</evidence>
<evidence type="ECO:0000256" key="2">
    <source>
        <dbReference type="ARBA" id="ARBA00022475"/>
    </source>
</evidence>
<feature type="transmembrane region" description="Helical" evidence="6">
    <location>
        <begin position="123"/>
        <end position="141"/>
    </location>
</feature>
<dbReference type="STRING" id="870908.SAMN04488044_0085"/>
<comment type="subcellular location">
    <subcellularLocation>
        <location evidence="1">Cell membrane</location>
        <topology evidence="1">Multi-pass membrane protein</topology>
    </subcellularLocation>
</comment>
<proteinExistence type="predicted"/>
<keyword evidence="3 6" id="KW-0812">Transmembrane</keyword>
<feature type="transmembrane region" description="Helical" evidence="6">
    <location>
        <begin position="233"/>
        <end position="254"/>
    </location>
</feature>
<feature type="transmembrane region" description="Helical" evidence="6">
    <location>
        <begin position="260"/>
        <end position="281"/>
    </location>
</feature>
<protein>
    <submittedName>
        <fullName evidence="7">Membrane protein involved in the export of O-antigen and teichoic acid</fullName>
    </submittedName>
</protein>
<feature type="transmembrane region" description="Helical" evidence="6">
    <location>
        <begin position="21"/>
        <end position="41"/>
    </location>
</feature>
<name>A0A1M5WDG3_9RHOB</name>
<dbReference type="PANTHER" id="PTHR30250">
    <property type="entry name" value="PST FAMILY PREDICTED COLANIC ACID TRANSPORTER"/>
    <property type="match status" value="1"/>
</dbReference>
<evidence type="ECO:0000256" key="6">
    <source>
        <dbReference type="SAM" id="Phobius"/>
    </source>
</evidence>
<dbReference type="InterPro" id="IPR050833">
    <property type="entry name" value="Poly_Biosynth_Transport"/>
</dbReference>
<organism evidence="7 8">
    <name type="scientific">Cognatishimia maritima</name>
    <dbReference type="NCBI Taxonomy" id="870908"/>
    <lineage>
        <taxon>Bacteria</taxon>
        <taxon>Pseudomonadati</taxon>
        <taxon>Pseudomonadota</taxon>
        <taxon>Alphaproteobacteria</taxon>
        <taxon>Rhodobacterales</taxon>
        <taxon>Paracoccaceae</taxon>
        <taxon>Cognatishimia</taxon>
    </lineage>
</organism>
<evidence type="ECO:0000256" key="5">
    <source>
        <dbReference type="ARBA" id="ARBA00023136"/>
    </source>
</evidence>
<feature type="transmembrane region" description="Helical" evidence="6">
    <location>
        <begin position="162"/>
        <end position="180"/>
    </location>
</feature>
<evidence type="ECO:0000256" key="1">
    <source>
        <dbReference type="ARBA" id="ARBA00004651"/>
    </source>
</evidence>
<accession>A0A1M5WDG3</accession>
<dbReference type="GO" id="GO:0005886">
    <property type="term" value="C:plasma membrane"/>
    <property type="evidence" value="ECO:0007669"/>
    <property type="project" value="UniProtKB-SubCell"/>
</dbReference>
<feature type="transmembrane region" description="Helical" evidence="6">
    <location>
        <begin position="89"/>
        <end position="111"/>
    </location>
</feature>